<protein>
    <submittedName>
        <fullName evidence="2">AraC family transcriptional regulator</fullName>
    </submittedName>
</protein>
<dbReference type="PANTHER" id="PTHR36444:SF2">
    <property type="entry name" value="TRANSCRIPTIONAL REGULATOR PROTEIN YOBU-RELATED"/>
    <property type="match status" value="1"/>
</dbReference>
<name>A0A3M8DPF7_9BACL</name>
<dbReference type="InterPro" id="IPR053182">
    <property type="entry name" value="YobU-like_regulator"/>
</dbReference>
<keyword evidence="3" id="KW-1185">Reference proteome</keyword>
<evidence type="ECO:0000313" key="3">
    <source>
        <dbReference type="Proteomes" id="UP000269573"/>
    </source>
</evidence>
<dbReference type="SMART" id="SM00871">
    <property type="entry name" value="AraC_E_bind"/>
    <property type="match status" value="1"/>
</dbReference>
<organism evidence="2 3">
    <name type="scientific">Brevibacillus nitrificans</name>
    <dbReference type="NCBI Taxonomy" id="651560"/>
    <lineage>
        <taxon>Bacteria</taxon>
        <taxon>Bacillati</taxon>
        <taxon>Bacillota</taxon>
        <taxon>Bacilli</taxon>
        <taxon>Bacillales</taxon>
        <taxon>Paenibacillaceae</taxon>
        <taxon>Brevibacillus</taxon>
    </lineage>
</organism>
<accession>A0A3M8DPF7</accession>
<comment type="caution">
    <text evidence="2">The sequence shown here is derived from an EMBL/GenBank/DDBJ whole genome shotgun (WGS) entry which is preliminary data.</text>
</comment>
<dbReference type="RefSeq" id="WP_122923408.1">
    <property type="nucleotide sequence ID" value="NZ_RHHU01000003.1"/>
</dbReference>
<dbReference type="AlphaFoldDB" id="A0A3M8DPF7"/>
<reference evidence="2 3" key="1">
    <citation type="submission" date="2018-10" db="EMBL/GenBank/DDBJ databases">
        <title>Phylogenomics of Brevibacillus.</title>
        <authorList>
            <person name="Dunlap C."/>
        </authorList>
    </citation>
    <scope>NUCLEOTIDE SEQUENCE [LARGE SCALE GENOMIC DNA]</scope>
    <source>
        <strain evidence="2 3">JCM 15774</strain>
    </source>
</reference>
<proteinExistence type="predicted"/>
<sequence>MTKPIFVELGEMRVSGISIRTTNEQQSEGDNTIGELWKRYDTEGIQEQTPHQLDSNVVFGVYTDYESDETGAYRLLIGAPVTMENEMPKELESLVIPASTYAVFTSRRGPLVEVVVELWQQVWEWSRQPGNKRTFRADFERYDRVNCADPSHAQVQLFIACEPE</sequence>
<evidence type="ECO:0000313" key="2">
    <source>
        <dbReference type="EMBL" id="RNB89389.1"/>
    </source>
</evidence>
<dbReference type="InterPro" id="IPR029441">
    <property type="entry name" value="Cass2"/>
</dbReference>
<dbReference type="Proteomes" id="UP000269573">
    <property type="component" value="Unassembled WGS sequence"/>
</dbReference>
<dbReference type="SUPFAM" id="SSF55136">
    <property type="entry name" value="Probable bacterial effector-binding domain"/>
    <property type="match status" value="1"/>
</dbReference>
<dbReference type="PANTHER" id="PTHR36444">
    <property type="entry name" value="TRANSCRIPTIONAL REGULATOR PROTEIN YOBU-RELATED"/>
    <property type="match status" value="1"/>
</dbReference>
<evidence type="ECO:0000259" key="1">
    <source>
        <dbReference type="SMART" id="SM00871"/>
    </source>
</evidence>
<dbReference type="Gene3D" id="3.20.80.10">
    <property type="entry name" value="Regulatory factor, effector binding domain"/>
    <property type="match status" value="1"/>
</dbReference>
<dbReference type="InterPro" id="IPR010499">
    <property type="entry name" value="AraC_E-bd"/>
</dbReference>
<dbReference type="EMBL" id="RHHU01000003">
    <property type="protein sequence ID" value="RNB89389.1"/>
    <property type="molecule type" value="Genomic_DNA"/>
</dbReference>
<gene>
    <name evidence="2" type="ORF">EDM59_06930</name>
</gene>
<dbReference type="InterPro" id="IPR011256">
    <property type="entry name" value="Reg_factor_effector_dom_sf"/>
</dbReference>
<feature type="domain" description="AraC effector-binding" evidence="1">
    <location>
        <begin position="2"/>
        <end position="162"/>
    </location>
</feature>
<dbReference type="Pfam" id="PF14526">
    <property type="entry name" value="Cass2"/>
    <property type="match status" value="1"/>
</dbReference>